<keyword evidence="6" id="KW-0999">Mitochondrion inner membrane</keyword>
<accession>A0A210PEM1</accession>
<comment type="similarity">
    <text evidence="2 11">Belongs to the mitochondrial carrier (TC 2.A.29) family.</text>
</comment>
<comment type="subcellular location">
    <subcellularLocation>
        <location evidence="1">Mitochondrion inner membrane</location>
        <topology evidence="1">Multi-pass membrane protein</topology>
    </subcellularLocation>
</comment>
<dbReference type="AlphaFoldDB" id="A0A210PEM1"/>
<evidence type="ECO:0000256" key="2">
    <source>
        <dbReference type="ARBA" id="ARBA00006375"/>
    </source>
</evidence>
<dbReference type="PANTHER" id="PTHR46131:SF1">
    <property type="entry name" value="SD08549P"/>
    <property type="match status" value="1"/>
</dbReference>
<name>A0A210PEM1_MIZYE</name>
<evidence type="ECO:0000256" key="7">
    <source>
        <dbReference type="ARBA" id="ARBA00022989"/>
    </source>
</evidence>
<evidence type="ECO:0000256" key="1">
    <source>
        <dbReference type="ARBA" id="ARBA00004448"/>
    </source>
</evidence>
<evidence type="ECO:0000256" key="8">
    <source>
        <dbReference type="ARBA" id="ARBA00023128"/>
    </source>
</evidence>
<evidence type="ECO:0000256" key="6">
    <source>
        <dbReference type="ARBA" id="ARBA00022792"/>
    </source>
</evidence>
<organism evidence="13 14">
    <name type="scientific">Mizuhopecten yessoensis</name>
    <name type="common">Japanese scallop</name>
    <name type="synonym">Patinopecten yessoensis</name>
    <dbReference type="NCBI Taxonomy" id="6573"/>
    <lineage>
        <taxon>Eukaryota</taxon>
        <taxon>Metazoa</taxon>
        <taxon>Spiralia</taxon>
        <taxon>Lophotrochozoa</taxon>
        <taxon>Mollusca</taxon>
        <taxon>Bivalvia</taxon>
        <taxon>Autobranchia</taxon>
        <taxon>Pteriomorphia</taxon>
        <taxon>Pectinida</taxon>
        <taxon>Pectinoidea</taxon>
        <taxon>Pectinidae</taxon>
        <taxon>Mizuhopecten</taxon>
    </lineage>
</organism>
<feature type="region of interest" description="Disordered" evidence="12">
    <location>
        <begin position="1"/>
        <end position="31"/>
    </location>
</feature>
<feature type="repeat" description="Solcar" evidence="10">
    <location>
        <begin position="227"/>
        <end position="314"/>
    </location>
</feature>
<evidence type="ECO:0000313" key="14">
    <source>
        <dbReference type="Proteomes" id="UP000242188"/>
    </source>
</evidence>
<dbReference type="EMBL" id="NEDP02076746">
    <property type="protein sequence ID" value="OWF34938.1"/>
    <property type="molecule type" value="Genomic_DNA"/>
</dbReference>
<reference evidence="13 14" key="1">
    <citation type="journal article" date="2017" name="Nat. Ecol. Evol.">
        <title>Scallop genome provides insights into evolution of bilaterian karyotype and development.</title>
        <authorList>
            <person name="Wang S."/>
            <person name="Zhang J."/>
            <person name="Jiao W."/>
            <person name="Li J."/>
            <person name="Xun X."/>
            <person name="Sun Y."/>
            <person name="Guo X."/>
            <person name="Huan P."/>
            <person name="Dong B."/>
            <person name="Zhang L."/>
            <person name="Hu X."/>
            <person name="Sun X."/>
            <person name="Wang J."/>
            <person name="Zhao C."/>
            <person name="Wang Y."/>
            <person name="Wang D."/>
            <person name="Huang X."/>
            <person name="Wang R."/>
            <person name="Lv J."/>
            <person name="Li Y."/>
            <person name="Zhang Z."/>
            <person name="Liu B."/>
            <person name="Lu W."/>
            <person name="Hui Y."/>
            <person name="Liang J."/>
            <person name="Zhou Z."/>
            <person name="Hou R."/>
            <person name="Li X."/>
            <person name="Liu Y."/>
            <person name="Li H."/>
            <person name="Ning X."/>
            <person name="Lin Y."/>
            <person name="Zhao L."/>
            <person name="Xing Q."/>
            <person name="Dou J."/>
            <person name="Li Y."/>
            <person name="Mao J."/>
            <person name="Guo H."/>
            <person name="Dou H."/>
            <person name="Li T."/>
            <person name="Mu C."/>
            <person name="Jiang W."/>
            <person name="Fu Q."/>
            <person name="Fu X."/>
            <person name="Miao Y."/>
            <person name="Liu J."/>
            <person name="Yu Q."/>
            <person name="Li R."/>
            <person name="Liao H."/>
            <person name="Li X."/>
            <person name="Kong Y."/>
            <person name="Jiang Z."/>
            <person name="Chourrout D."/>
            <person name="Li R."/>
            <person name="Bao Z."/>
        </authorList>
    </citation>
    <scope>NUCLEOTIDE SEQUENCE [LARGE SCALE GENOMIC DNA]</scope>
    <source>
        <strain evidence="13 14">PY_sf001</strain>
    </source>
</reference>
<proteinExistence type="inferred from homology"/>
<keyword evidence="8" id="KW-0496">Mitochondrion</keyword>
<keyword evidence="7" id="KW-1133">Transmembrane helix</keyword>
<dbReference type="InterPro" id="IPR052465">
    <property type="entry name" value="Mito_NAD+_Carrier"/>
</dbReference>
<dbReference type="SUPFAM" id="SSF103506">
    <property type="entry name" value="Mitochondrial carrier"/>
    <property type="match status" value="1"/>
</dbReference>
<keyword evidence="3 11" id="KW-0813">Transport</keyword>
<dbReference type="Pfam" id="PF00153">
    <property type="entry name" value="Mito_carr"/>
    <property type="match status" value="3"/>
</dbReference>
<gene>
    <name evidence="13" type="ORF">KP79_PYT23528</name>
</gene>
<dbReference type="GO" id="GO:0051724">
    <property type="term" value="F:NAD transmembrane transporter activity"/>
    <property type="evidence" value="ECO:0007669"/>
    <property type="project" value="TreeGrafter"/>
</dbReference>
<evidence type="ECO:0000256" key="5">
    <source>
        <dbReference type="ARBA" id="ARBA00022737"/>
    </source>
</evidence>
<evidence type="ECO:0000256" key="9">
    <source>
        <dbReference type="ARBA" id="ARBA00023136"/>
    </source>
</evidence>
<evidence type="ECO:0000256" key="4">
    <source>
        <dbReference type="ARBA" id="ARBA00022692"/>
    </source>
</evidence>
<protein>
    <submittedName>
        <fullName evidence="13">Solute carrier family 25 member 51</fullName>
    </submittedName>
</protein>
<dbReference type="GO" id="GO:0005743">
    <property type="term" value="C:mitochondrial inner membrane"/>
    <property type="evidence" value="ECO:0007669"/>
    <property type="project" value="UniProtKB-SubCell"/>
</dbReference>
<keyword evidence="4 10" id="KW-0812">Transmembrane</keyword>
<dbReference type="OrthoDB" id="2139348at2759"/>
<dbReference type="InterPro" id="IPR018108">
    <property type="entry name" value="MCP_transmembrane"/>
</dbReference>
<dbReference type="Proteomes" id="UP000242188">
    <property type="component" value="Unassembled WGS sequence"/>
</dbReference>
<dbReference type="STRING" id="6573.A0A210PEM1"/>
<keyword evidence="5" id="KW-0677">Repeat</keyword>
<evidence type="ECO:0000313" key="13">
    <source>
        <dbReference type="EMBL" id="OWF34938.1"/>
    </source>
</evidence>
<dbReference type="PANTHER" id="PTHR46131">
    <property type="entry name" value="SD08549P"/>
    <property type="match status" value="1"/>
</dbReference>
<dbReference type="Gene3D" id="1.50.40.10">
    <property type="entry name" value="Mitochondrial carrier domain"/>
    <property type="match status" value="1"/>
</dbReference>
<evidence type="ECO:0000256" key="3">
    <source>
        <dbReference type="ARBA" id="ARBA00022448"/>
    </source>
</evidence>
<keyword evidence="14" id="KW-1185">Reference proteome</keyword>
<evidence type="ECO:0000256" key="11">
    <source>
        <dbReference type="RuleBase" id="RU000488"/>
    </source>
</evidence>
<evidence type="ECO:0000256" key="10">
    <source>
        <dbReference type="PROSITE-ProRule" id="PRU00282"/>
    </source>
</evidence>
<dbReference type="PROSITE" id="PS50920">
    <property type="entry name" value="SOLCAR"/>
    <property type="match status" value="3"/>
</dbReference>
<comment type="caution">
    <text evidence="13">The sequence shown here is derived from an EMBL/GenBank/DDBJ whole genome shotgun (WGS) entry which is preliminary data.</text>
</comment>
<evidence type="ECO:0000256" key="12">
    <source>
        <dbReference type="SAM" id="MobiDB-lite"/>
    </source>
</evidence>
<sequence length="325" mass="37546">MKLSNASDGGATECENARAVGEMTNPRGEMTNPRKDPVFVIPQFVHNQSEFVCGWGAALVNISTTFPINKVMFRQQLYGVRVWRAMGQLKKEGLRNLYRGFLPPLLQKTTSMSLMFGSYYKIQRRLKQEFPDLWTPVNRSSAAIMAGIFESVLTPFERVQVLMQDRKYHSRFNNTIHAFKEVRLLGLKEFYRGQSAVLYRNCSSNIVFFLMRDHYMEAYPRANSEYGQIAVNFFGAAFLGAAISTACYPVNVVKVRLQSNLGGKFYGFWEMFFVVLKERDYSVRKLFRGVHVNYTRSFITWGINNAVYELLMKHVFNRSIHDEES</sequence>
<feature type="repeat" description="Solcar" evidence="10">
    <location>
        <begin position="134"/>
        <end position="218"/>
    </location>
</feature>
<feature type="repeat" description="Solcar" evidence="10">
    <location>
        <begin position="45"/>
        <end position="125"/>
    </location>
</feature>
<keyword evidence="9 10" id="KW-0472">Membrane</keyword>
<dbReference type="InterPro" id="IPR023395">
    <property type="entry name" value="MCP_dom_sf"/>
</dbReference>